<reference evidence="7 8" key="1">
    <citation type="submission" date="2024-03" db="EMBL/GenBank/DDBJ databases">
        <title>The Acrasis kona genome and developmental transcriptomes reveal deep origins of eukaryotic multicellular pathways.</title>
        <authorList>
            <person name="Sheikh S."/>
            <person name="Fu C.-J."/>
            <person name="Brown M.W."/>
            <person name="Baldauf S.L."/>
        </authorList>
    </citation>
    <scope>NUCLEOTIDE SEQUENCE [LARGE SCALE GENOMIC DNA]</scope>
    <source>
        <strain evidence="7 8">ATCC MYA-3509</strain>
    </source>
</reference>
<evidence type="ECO:0000256" key="4">
    <source>
        <dbReference type="ARBA" id="ARBA00023002"/>
    </source>
</evidence>
<dbReference type="InterPro" id="IPR044862">
    <property type="entry name" value="Pro_4_hyd_alph_FE2OG_OXY"/>
</dbReference>
<evidence type="ECO:0000313" key="7">
    <source>
        <dbReference type="EMBL" id="KAL0479297.1"/>
    </source>
</evidence>
<dbReference type="Gene3D" id="2.60.120.620">
    <property type="entry name" value="q2cbj1_9rhob like domain"/>
    <property type="match status" value="1"/>
</dbReference>
<dbReference type="InterPro" id="IPR045054">
    <property type="entry name" value="P4HA-like"/>
</dbReference>
<keyword evidence="5" id="KW-0408">Iron</keyword>
<dbReference type="GO" id="GO:0005506">
    <property type="term" value="F:iron ion binding"/>
    <property type="evidence" value="ECO:0007669"/>
    <property type="project" value="InterPro"/>
</dbReference>
<dbReference type="Pfam" id="PF13640">
    <property type="entry name" value="2OG-FeII_Oxy_3"/>
    <property type="match status" value="1"/>
</dbReference>
<evidence type="ECO:0000313" key="8">
    <source>
        <dbReference type="Proteomes" id="UP001431209"/>
    </source>
</evidence>
<keyword evidence="4" id="KW-0560">Oxidoreductase</keyword>
<evidence type="ECO:0000256" key="1">
    <source>
        <dbReference type="ARBA" id="ARBA00001961"/>
    </source>
</evidence>
<dbReference type="PANTHER" id="PTHR10869">
    <property type="entry name" value="PROLYL 4-HYDROXYLASE ALPHA SUBUNIT"/>
    <property type="match status" value="1"/>
</dbReference>
<accession>A0AAW2YPN9</accession>
<feature type="domain" description="Fe2OG dioxygenase" evidence="6">
    <location>
        <begin position="105"/>
        <end position="219"/>
    </location>
</feature>
<dbReference type="InterPro" id="IPR005123">
    <property type="entry name" value="Oxoglu/Fe-dep_dioxygenase_dom"/>
</dbReference>
<keyword evidence="3" id="KW-0223">Dioxygenase</keyword>
<organism evidence="7 8">
    <name type="scientific">Acrasis kona</name>
    <dbReference type="NCBI Taxonomy" id="1008807"/>
    <lineage>
        <taxon>Eukaryota</taxon>
        <taxon>Discoba</taxon>
        <taxon>Heterolobosea</taxon>
        <taxon>Tetramitia</taxon>
        <taxon>Eutetramitia</taxon>
        <taxon>Acrasidae</taxon>
        <taxon>Acrasis</taxon>
    </lineage>
</organism>
<protein>
    <recommendedName>
        <fullName evidence="6">Fe2OG dioxygenase domain-containing protein</fullName>
    </recommendedName>
</protein>
<comment type="caution">
    <text evidence="7">The sequence shown here is derived from an EMBL/GenBank/DDBJ whole genome shotgun (WGS) entry which is preliminary data.</text>
</comment>
<keyword evidence="2" id="KW-0479">Metal-binding</keyword>
<comment type="cofactor">
    <cofactor evidence="1">
        <name>L-ascorbate</name>
        <dbReference type="ChEBI" id="CHEBI:38290"/>
    </cofactor>
</comment>
<gene>
    <name evidence="7" type="ORF">AKO1_008112</name>
</gene>
<keyword evidence="8" id="KW-1185">Reference proteome</keyword>
<evidence type="ECO:0000256" key="5">
    <source>
        <dbReference type="ARBA" id="ARBA00023004"/>
    </source>
</evidence>
<proteinExistence type="predicted"/>
<dbReference type="PROSITE" id="PS51471">
    <property type="entry name" value="FE2OG_OXY"/>
    <property type="match status" value="1"/>
</dbReference>
<evidence type="ECO:0000259" key="6">
    <source>
        <dbReference type="PROSITE" id="PS51471"/>
    </source>
</evidence>
<dbReference type="PANTHER" id="PTHR10869:SF246">
    <property type="entry name" value="TRANSMEMBRANE PROLYL 4-HYDROXYLASE"/>
    <property type="match status" value="1"/>
</dbReference>
<evidence type="ECO:0000256" key="3">
    <source>
        <dbReference type="ARBA" id="ARBA00022964"/>
    </source>
</evidence>
<dbReference type="EMBL" id="JAOPGA020000529">
    <property type="protein sequence ID" value="KAL0479297.1"/>
    <property type="molecule type" value="Genomic_DNA"/>
</dbReference>
<sequence>MKSTRTNINEKIFCIDNFFTPEECTAFIDLATKDGFKQSSPSGGGHGRTRREDARTNKYTVVADLNQVDLWWKKLRPFVPDNLSFIPSSPYFGTNGGSEWKPVGLVERIRFYRYDQGEEYPEHMDGSYSRRVERDGHTFQQQSFLTFLAYLNDDFEGGTTNFFMQKQHCRFLRDIENKMPTVIVKPQTGTALISCHAILHEGSQVTAGTKFVLRTDIVYERPIPNNQKIQKFKNCNVAKNTVGEWQKIFEPSCKIYHD</sequence>
<dbReference type="AlphaFoldDB" id="A0AAW2YPN9"/>
<dbReference type="GO" id="GO:0031418">
    <property type="term" value="F:L-ascorbic acid binding"/>
    <property type="evidence" value="ECO:0007669"/>
    <property type="project" value="InterPro"/>
</dbReference>
<dbReference type="Proteomes" id="UP001431209">
    <property type="component" value="Unassembled WGS sequence"/>
</dbReference>
<evidence type="ECO:0000256" key="2">
    <source>
        <dbReference type="ARBA" id="ARBA00022723"/>
    </source>
</evidence>
<name>A0AAW2YPN9_9EUKA</name>
<dbReference type="SMART" id="SM00702">
    <property type="entry name" value="P4Hc"/>
    <property type="match status" value="1"/>
</dbReference>
<dbReference type="GO" id="GO:0004656">
    <property type="term" value="F:procollagen-proline 4-dioxygenase activity"/>
    <property type="evidence" value="ECO:0007669"/>
    <property type="project" value="TreeGrafter"/>
</dbReference>
<dbReference type="GO" id="GO:0005783">
    <property type="term" value="C:endoplasmic reticulum"/>
    <property type="evidence" value="ECO:0007669"/>
    <property type="project" value="TreeGrafter"/>
</dbReference>
<dbReference type="InterPro" id="IPR006620">
    <property type="entry name" value="Pro_4_hyd_alph"/>
</dbReference>